<evidence type="ECO:0000259" key="1">
    <source>
        <dbReference type="Pfam" id="PF12705"/>
    </source>
</evidence>
<organism evidence="2 3">
    <name type="scientific">Campylobacter iguaniorum</name>
    <dbReference type="NCBI Taxonomy" id="1244531"/>
    <lineage>
        <taxon>Bacteria</taxon>
        <taxon>Pseudomonadati</taxon>
        <taxon>Campylobacterota</taxon>
        <taxon>Epsilonproteobacteria</taxon>
        <taxon>Campylobacterales</taxon>
        <taxon>Campylobacteraceae</taxon>
        <taxon>Campylobacter</taxon>
    </lineage>
</organism>
<dbReference type="STRING" id="1244531.CIG2463D_0445"/>
<dbReference type="Proteomes" id="UP000028486">
    <property type="component" value="Chromosome"/>
</dbReference>
<keyword evidence="2" id="KW-0067">ATP-binding</keyword>
<keyword evidence="3" id="KW-1185">Reference proteome</keyword>
<dbReference type="KEGG" id="caj:CIG1485E_0444"/>
<name>A0A076F7X2_9BACT</name>
<protein>
    <submittedName>
        <fullName evidence="2">Exonuclease V, helicase AddB</fullName>
        <ecNumber evidence="2">3.1.11.5</ecNumber>
    </submittedName>
</protein>
<dbReference type="GO" id="GO:0008854">
    <property type="term" value="F:exodeoxyribonuclease V activity"/>
    <property type="evidence" value="ECO:0007669"/>
    <property type="project" value="UniProtKB-EC"/>
</dbReference>
<evidence type="ECO:0000313" key="3">
    <source>
        <dbReference type="Proteomes" id="UP000028486"/>
    </source>
</evidence>
<reference evidence="3" key="1">
    <citation type="journal article" date="2014" name="Genome Announc.">
        <title>Complete Genome Sequence of Campylobacter iguaniorum Strain 1485ET, Isolated from a Bearded Dragon (Pogona vitticeps).</title>
        <authorList>
            <person name="Gilbert M.J."/>
            <person name="Miller W.G."/>
            <person name="Yee E."/>
            <person name="Kik M."/>
            <person name="Wagenaar J.A."/>
            <person name="Duim B."/>
        </authorList>
    </citation>
    <scope>NUCLEOTIDE SEQUENCE [LARGE SCALE GENOMIC DNA]</scope>
    <source>
        <strain evidence="3">1485E</strain>
    </source>
</reference>
<keyword evidence="2" id="KW-0540">Nuclease</keyword>
<dbReference type="RefSeq" id="WP_038455512.1">
    <property type="nucleotide sequence ID" value="NZ_CP009043.1"/>
</dbReference>
<dbReference type="Gene3D" id="3.90.320.10">
    <property type="match status" value="1"/>
</dbReference>
<dbReference type="InterPro" id="IPR027417">
    <property type="entry name" value="P-loop_NTPase"/>
</dbReference>
<sequence length="786" mass="92022">MNYTQNRELYVLSSSRNIRDFLEQNCTNSLLPKVITIFEFNQTILLVNGLKKATDTTRLLIMQEAAKATKAVSSELNISTEFFAFLKNSSYLFSFFQELEREFVSIDTLKNSDTYANYDEHLDILQELKNLYFKLLEEHGFYDDITICTKFSINESYIKQFDKIHLKIDGMLSKFDWKVLQEVAKISDLNIYFNSSKYNQKLINAIENITNLELKTGFEYTLNLSQNKIIAQTKTPKNSKIKLKEFSIRSLQCAYIFDEISNFIRSGIEPKNIAVILPDEDFYRVLKALDERDMLNYAMGESLTYQNIFILCDSLKQALDSNLMYKKMENYLELAKDLDQLSSTLNFFKFDDELYKNLNLMYRSNCTFERFYELFDLIKSHVQISNEVGQILENELFVLKQLLSSVNLDFATVFEIFLMKLKDIKLSMVGGGEVTVMGLLESRSKNYEGVIIVDFNDNFVPRKSQKEMFLSSVIRKKSGLISHQDRENLQRFYYESLINRAKQVSISYTKNEESLLSRFAMDFAYENDLTHSQNDYQEALNLDGIEPNLKPEDPVCKHDFFGSSLSFSRLNTYLACKKKYYYKYILKLKEYRNFTQESTSNELGSTIHAALQLYFTTHKDSFNKNEFLSILNKFKNQQNLLDMSVFELRLDKFAEVQNSYFKLGYKVAECEKELNNEFCGVKIEGVIDRIDIGEEIRLIDYKSGKIDESSLQLAFYQALYGVECEGYFYSIKENEFISSKKTIEDLRSLIESLKDEFTQEVCFERTNKSETCKYCDYALFCKKELK</sequence>
<dbReference type="SUPFAM" id="SSF52540">
    <property type="entry name" value="P-loop containing nucleoside triphosphate hydrolases"/>
    <property type="match status" value="1"/>
</dbReference>
<dbReference type="OrthoDB" id="9766257at2"/>
<dbReference type="eggNOG" id="COG2887">
    <property type="taxonomic scope" value="Bacteria"/>
</dbReference>
<keyword evidence="2" id="KW-0547">Nucleotide-binding</keyword>
<evidence type="ECO:0000313" key="2">
    <source>
        <dbReference type="EMBL" id="AII14310.1"/>
    </source>
</evidence>
<keyword evidence="2" id="KW-0347">Helicase</keyword>
<dbReference type="EC" id="3.1.11.5" evidence="2"/>
<dbReference type="EMBL" id="CP009043">
    <property type="protein sequence ID" value="AII14310.1"/>
    <property type="molecule type" value="Genomic_DNA"/>
</dbReference>
<dbReference type="GO" id="GO:0004386">
    <property type="term" value="F:helicase activity"/>
    <property type="evidence" value="ECO:0007669"/>
    <property type="project" value="UniProtKB-KW"/>
</dbReference>
<feature type="domain" description="PD-(D/E)XK endonuclease-like" evidence="1">
    <location>
        <begin position="564"/>
        <end position="781"/>
    </location>
</feature>
<dbReference type="HOGENOM" id="CLU_020071_0_0_7"/>
<gene>
    <name evidence="2" type="primary">addB</name>
    <name evidence="2" type="ORF">CIG1485E_0444</name>
</gene>
<dbReference type="AlphaFoldDB" id="A0A076F7X2"/>
<accession>A0A076F7X2</accession>
<proteinExistence type="predicted"/>
<dbReference type="InterPro" id="IPR038726">
    <property type="entry name" value="PDDEXK_AddAB-type"/>
</dbReference>
<keyword evidence="2" id="KW-0269">Exonuclease</keyword>
<dbReference type="Pfam" id="PF12705">
    <property type="entry name" value="PDDEXK_1"/>
    <property type="match status" value="1"/>
</dbReference>
<keyword evidence="2" id="KW-0378">Hydrolase</keyword>
<dbReference type="InterPro" id="IPR011604">
    <property type="entry name" value="PDDEXK-like_dom_sf"/>
</dbReference>